<dbReference type="GO" id="GO:0004484">
    <property type="term" value="F:mRNA guanylyltransferase activity"/>
    <property type="evidence" value="ECO:0007669"/>
    <property type="project" value="UniProtKB-EC"/>
</dbReference>
<dbReference type="CDD" id="cd07895">
    <property type="entry name" value="Adenylation_mRNA_capping"/>
    <property type="match status" value="1"/>
</dbReference>
<comment type="subcellular location">
    <subcellularLocation>
        <location evidence="1">Nucleus</location>
    </subcellularLocation>
</comment>
<evidence type="ECO:0000256" key="6">
    <source>
        <dbReference type="ARBA" id="ARBA00022801"/>
    </source>
</evidence>
<protein>
    <recommendedName>
        <fullName evidence="18">mRNA guanylyltransferase</fullName>
    </recommendedName>
</protein>
<name>D3BFW4_HETP5</name>
<evidence type="ECO:0000256" key="1">
    <source>
        <dbReference type="ARBA" id="ARBA00004123"/>
    </source>
</evidence>
<evidence type="ECO:0000256" key="11">
    <source>
        <dbReference type="ARBA" id="ARBA00047740"/>
    </source>
</evidence>
<evidence type="ECO:0000259" key="14">
    <source>
        <dbReference type="Pfam" id="PF02940"/>
    </source>
</evidence>
<dbReference type="GO" id="GO:0006370">
    <property type="term" value="P:7-methylguanosine mRNA capping"/>
    <property type="evidence" value="ECO:0007669"/>
    <property type="project" value="UniProtKB-KW"/>
</dbReference>
<dbReference type="InterPro" id="IPR012340">
    <property type="entry name" value="NA-bd_OB-fold"/>
</dbReference>
<evidence type="ECO:0000256" key="8">
    <source>
        <dbReference type="ARBA" id="ARBA00023134"/>
    </source>
</evidence>
<keyword evidence="17" id="KW-1185">Reference proteome</keyword>
<proteinExistence type="predicted"/>
<dbReference type="GeneID" id="31362896"/>
<sequence>MSYKRINGVDESDNRKKRRNDDFDAFDSIIGDMHKSKEATTQGKTARSTFSSEAVIKKIIDLTKENDVMNLEVEARIGRLTSEFKSGVIQEDFNTLYSAMRSKFGEPTKVTETDHIFDDYRIVFCEDTQKVLRKESKVDKNTFNLPTNLIYDIRISVSIEQQLPVPIYLPEGNRPRRYKTRYTFTDKQWKIDLTQVINYTPGVETQVSSLEVEVELLPNAIEGCTNVDNLKSLLNRFLNEAKSLISMIQPKQTLSFPDVEMEKVSNFQEIMDLKKTLFQFMPGSNENKQDTFPGSMPINFGKKYFSHVQANDYYVSEKTDGVRYLLLIAKDNVYLVDRKFDFYSVKFDKLIEIYGNDTLMDGEMIRQLRTKKPIFLVFDLLSCRGVCVAGKDLSGRIEAIRNSITGPFMHKVENQHHQTPLPFLIWGKNFFNKTQIESVFKSIKQRGEDRQYVDHKREHNTDGIIFTPNTPYTPYTQNDLFKWKYLDKWTIDFKIMDKGQKGWYLTCIGNGNSDVEIRSLNFSRDDIENLQRDFKRARDPNTVIVECSFQPNTGKWKYHMVRADKFKANYISIVMDTMESIAEAISSEELQYRIPLKHEADTWDYEIQKMRAAMLQNLKNKKKAGNSSSSSSSSSSSLSSNNTSHSRPPNSNNSSANHQHSGQRPNNNNSNSSSSNNNNNQTNSAYYQGSNFEGDPFGTDEDIEPFQHDGQPIFEDTTYDREDDLDGEGDDE</sequence>
<evidence type="ECO:0000256" key="7">
    <source>
        <dbReference type="ARBA" id="ARBA00023042"/>
    </source>
</evidence>
<dbReference type="SUPFAM" id="SSF56091">
    <property type="entry name" value="DNA ligase/mRNA capping enzyme, catalytic domain"/>
    <property type="match status" value="1"/>
</dbReference>
<evidence type="ECO:0000313" key="16">
    <source>
        <dbReference type="EMBL" id="EFA79724.1"/>
    </source>
</evidence>
<evidence type="ECO:0000256" key="2">
    <source>
        <dbReference type="ARBA" id="ARBA00022664"/>
    </source>
</evidence>
<dbReference type="PANTHER" id="PTHR10367">
    <property type="entry name" value="MRNA-CAPPING ENZYME"/>
    <property type="match status" value="1"/>
</dbReference>
<feature type="domain" description="mRNA capping enzyme C-terminal" evidence="15">
    <location>
        <begin position="507"/>
        <end position="590"/>
    </location>
</feature>
<evidence type="ECO:0000259" key="15">
    <source>
        <dbReference type="Pfam" id="PF03919"/>
    </source>
</evidence>
<dbReference type="InterPro" id="IPR013846">
    <property type="entry name" value="mRNA_cap_enzyme_C"/>
</dbReference>
<feature type="compositionally biased region" description="Low complexity" evidence="12">
    <location>
        <begin position="626"/>
        <end position="680"/>
    </location>
</feature>
<evidence type="ECO:0000256" key="5">
    <source>
        <dbReference type="ARBA" id="ARBA00022741"/>
    </source>
</evidence>
<dbReference type="InterPro" id="IPR001339">
    <property type="entry name" value="mRNA_cap_enzyme_adenylation"/>
</dbReference>
<dbReference type="SUPFAM" id="SSF50249">
    <property type="entry name" value="Nucleic acid-binding proteins"/>
    <property type="match status" value="1"/>
</dbReference>
<dbReference type="Gene3D" id="2.40.50.140">
    <property type="entry name" value="Nucleic acid-binding proteins"/>
    <property type="match status" value="1"/>
</dbReference>
<evidence type="ECO:0000313" key="17">
    <source>
        <dbReference type="Proteomes" id="UP000001396"/>
    </source>
</evidence>
<feature type="region of interest" description="Disordered" evidence="12">
    <location>
        <begin position="619"/>
        <end position="732"/>
    </location>
</feature>
<dbReference type="InterPro" id="IPR037009">
    <property type="entry name" value="mRNA_triPase_Cet1_sf"/>
</dbReference>
<dbReference type="GO" id="GO:0004651">
    <property type="term" value="F:polynucleotide 5'-phosphatase activity"/>
    <property type="evidence" value="ECO:0007669"/>
    <property type="project" value="InterPro"/>
</dbReference>
<comment type="caution">
    <text evidence="16">The sequence shown here is derived from an EMBL/GenBank/DDBJ whole genome shotgun (WGS) entry which is preliminary data.</text>
</comment>
<gene>
    <name evidence="16" type="ORF">PPL_07415</name>
</gene>
<keyword evidence="5" id="KW-0547">Nucleotide-binding</keyword>
<dbReference type="GO" id="GO:0005634">
    <property type="term" value="C:nucleus"/>
    <property type="evidence" value="ECO:0007669"/>
    <property type="project" value="UniProtKB-SubCell"/>
</dbReference>
<feature type="compositionally biased region" description="Polar residues" evidence="12">
    <location>
        <begin position="681"/>
        <end position="691"/>
    </location>
</feature>
<dbReference type="RefSeq" id="XP_020431845.1">
    <property type="nucleotide sequence ID" value="XM_020578250.1"/>
</dbReference>
<dbReference type="Pfam" id="PF01331">
    <property type="entry name" value="mRNA_cap_enzyme"/>
    <property type="match status" value="1"/>
</dbReference>
<dbReference type="Gene3D" id="3.30.470.30">
    <property type="entry name" value="DNA ligase/mRNA capping enzyme"/>
    <property type="match status" value="1"/>
</dbReference>
<dbReference type="InterPro" id="IPR051029">
    <property type="entry name" value="mRNA_Capping_Enz/RNA_Phosphat"/>
</dbReference>
<dbReference type="SUPFAM" id="SSF55154">
    <property type="entry name" value="CYTH-like phosphatases"/>
    <property type="match status" value="1"/>
</dbReference>
<feature type="domain" description="mRNA triphosphatase Cet1-like" evidence="14">
    <location>
        <begin position="149"/>
        <end position="216"/>
    </location>
</feature>
<dbReference type="EMBL" id="ADBJ01000032">
    <property type="protein sequence ID" value="EFA79724.1"/>
    <property type="molecule type" value="Genomic_DNA"/>
</dbReference>
<dbReference type="PANTHER" id="PTHR10367:SF17">
    <property type="entry name" value="MRNA-CAPPING ENZYME"/>
    <property type="match status" value="1"/>
</dbReference>
<comment type="catalytic activity">
    <reaction evidence="11">
        <text>a 5'-end triphospho-ribonucleoside in mRNA + H2O = a 5'-end diphospho-ribonucleoside in mRNA + phosphate + H(+)</text>
        <dbReference type="Rhea" id="RHEA:67004"/>
        <dbReference type="Rhea" id="RHEA-COMP:17164"/>
        <dbReference type="Rhea" id="RHEA-COMP:17165"/>
        <dbReference type="ChEBI" id="CHEBI:15377"/>
        <dbReference type="ChEBI" id="CHEBI:15378"/>
        <dbReference type="ChEBI" id="CHEBI:43474"/>
        <dbReference type="ChEBI" id="CHEBI:167616"/>
        <dbReference type="ChEBI" id="CHEBI:167618"/>
        <dbReference type="EC" id="3.6.1.74"/>
    </reaction>
    <physiologicalReaction direction="left-to-right" evidence="11">
        <dbReference type="Rhea" id="RHEA:67005"/>
    </physiologicalReaction>
</comment>
<dbReference type="InParanoid" id="D3BFW4"/>
<dbReference type="Pfam" id="PF03919">
    <property type="entry name" value="mRNA_cap_C"/>
    <property type="match status" value="1"/>
</dbReference>
<dbReference type="STRING" id="670386.D3BFW4"/>
<keyword evidence="6" id="KW-0378">Hydrolase</keyword>
<dbReference type="Pfam" id="PF02940">
    <property type="entry name" value="mRNA_triPase"/>
    <property type="match status" value="1"/>
</dbReference>
<comment type="catalytic activity">
    <reaction evidence="10">
        <text>a 5'-end diphospho-ribonucleoside in mRNA + GTP + H(+) = a 5'-end (5'-triphosphoguanosine)-ribonucleoside in mRNA + diphosphate</text>
        <dbReference type="Rhea" id="RHEA:67012"/>
        <dbReference type="Rhea" id="RHEA-COMP:17165"/>
        <dbReference type="Rhea" id="RHEA-COMP:17166"/>
        <dbReference type="ChEBI" id="CHEBI:15378"/>
        <dbReference type="ChEBI" id="CHEBI:33019"/>
        <dbReference type="ChEBI" id="CHEBI:37565"/>
        <dbReference type="ChEBI" id="CHEBI:167616"/>
        <dbReference type="ChEBI" id="CHEBI:167617"/>
        <dbReference type="EC" id="2.7.7.50"/>
    </reaction>
    <physiologicalReaction direction="left-to-right" evidence="10">
        <dbReference type="Rhea" id="RHEA:67013"/>
    </physiologicalReaction>
</comment>
<dbReference type="OMA" id="CVANDNI"/>
<dbReference type="Gene3D" id="3.20.100.10">
    <property type="entry name" value="mRNA triphosphatase Cet1-like"/>
    <property type="match status" value="1"/>
</dbReference>
<keyword evidence="3" id="KW-0808">Transferase</keyword>
<feature type="domain" description="mRNA capping enzyme adenylation" evidence="13">
    <location>
        <begin position="297"/>
        <end position="484"/>
    </location>
</feature>
<keyword evidence="4" id="KW-0548">Nucleotidyltransferase</keyword>
<dbReference type="AlphaFoldDB" id="D3BFW4"/>
<dbReference type="InterPro" id="IPR033469">
    <property type="entry name" value="CYTH-like_dom_sf"/>
</dbReference>
<keyword evidence="2" id="KW-0507">mRNA processing</keyword>
<reference evidence="16 17" key="1">
    <citation type="journal article" date="2011" name="Genome Res.">
        <title>Phylogeny-wide analysis of social amoeba genomes highlights ancient origins for complex intercellular communication.</title>
        <authorList>
            <person name="Heidel A.J."/>
            <person name="Lawal H.M."/>
            <person name="Felder M."/>
            <person name="Schilde C."/>
            <person name="Helps N.R."/>
            <person name="Tunggal B."/>
            <person name="Rivero F."/>
            <person name="John U."/>
            <person name="Schleicher M."/>
            <person name="Eichinger L."/>
            <person name="Platzer M."/>
            <person name="Noegel A.A."/>
            <person name="Schaap P."/>
            <person name="Gloeckner G."/>
        </authorList>
    </citation>
    <scope>NUCLEOTIDE SEQUENCE [LARGE SCALE GENOMIC DNA]</scope>
    <source>
        <strain evidence="17">ATCC 26659 / Pp 5 / PN500</strain>
    </source>
</reference>
<dbReference type="GO" id="GO:0140818">
    <property type="term" value="F:mRNA 5'-triphosphate monophosphatase activity"/>
    <property type="evidence" value="ECO:0007669"/>
    <property type="project" value="UniProtKB-EC"/>
</dbReference>
<evidence type="ECO:0000259" key="13">
    <source>
        <dbReference type="Pfam" id="PF01331"/>
    </source>
</evidence>
<evidence type="ECO:0000256" key="12">
    <source>
        <dbReference type="SAM" id="MobiDB-lite"/>
    </source>
</evidence>
<dbReference type="GO" id="GO:0005524">
    <property type="term" value="F:ATP binding"/>
    <property type="evidence" value="ECO:0007669"/>
    <property type="project" value="InterPro"/>
</dbReference>
<keyword evidence="9" id="KW-0539">Nucleus</keyword>
<keyword evidence="8" id="KW-0342">GTP-binding</keyword>
<accession>D3BFW4</accession>
<feature type="compositionally biased region" description="Acidic residues" evidence="12">
    <location>
        <begin position="721"/>
        <end position="732"/>
    </location>
</feature>
<evidence type="ECO:0008006" key="18">
    <source>
        <dbReference type="Google" id="ProtNLM"/>
    </source>
</evidence>
<dbReference type="CDD" id="cd07470">
    <property type="entry name" value="CYTH-like_mRNA_RTPase"/>
    <property type="match status" value="1"/>
</dbReference>
<evidence type="ECO:0000256" key="3">
    <source>
        <dbReference type="ARBA" id="ARBA00022679"/>
    </source>
</evidence>
<dbReference type="InterPro" id="IPR004206">
    <property type="entry name" value="mRNA_triPase_Cet1"/>
</dbReference>
<dbReference type="Proteomes" id="UP000001396">
    <property type="component" value="Unassembled WGS sequence"/>
</dbReference>
<evidence type="ECO:0000256" key="10">
    <source>
        <dbReference type="ARBA" id="ARBA00044624"/>
    </source>
</evidence>
<dbReference type="GO" id="GO:0005525">
    <property type="term" value="F:GTP binding"/>
    <property type="evidence" value="ECO:0007669"/>
    <property type="project" value="UniProtKB-KW"/>
</dbReference>
<keyword evidence="7" id="KW-0506">mRNA capping</keyword>
<evidence type="ECO:0000256" key="4">
    <source>
        <dbReference type="ARBA" id="ARBA00022695"/>
    </source>
</evidence>
<organism evidence="16 17">
    <name type="scientific">Heterostelium pallidum (strain ATCC 26659 / Pp 5 / PN500)</name>
    <name type="common">Cellular slime mold</name>
    <name type="synonym">Polysphondylium pallidum</name>
    <dbReference type="NCBI Taxonomy" id="670386"/>
    <lineage>
        <taxon>Eukaryota</taxon>
        <taxon>Amoebozoa</taxon>
        <taxon>Evosea</taxon>
        <taxon>Eumycetozoa</taxon>
        <taxon>Dictyostelia</taxon>
        <taxon>Acytosteliales</taxon>
        <taxon>Acytosteliaceae</taxon>
        <taxon>Heterostelium</taxon>
    </lineage>
</organism>
<evidence type="ECO:0000256" key="9">
    <source>
        <dbReference type="ARBA" id="ARBA00023242"/>
    </source>
</evidence>